<evidence type="ECO:0000256" key="6">
    <source>
        <dbReference type="ARBA" id="ARBA00023098"/>
    </source>
</evidence>
<dbReference type="AlphaFoldDB" id="A0A5C6ZY66"/>
<dbReference type="GO" id="GO:0016042">
    <property type="term" value="P:lipid catabolic process"/>
    <property type="evidence" value="ECO:0007669"/>
    <property type="project" value="UniProtKB-KW"/>
</dbReference>
<dbReference type="InterPro" id="IPR001736">
    <property type="entry name" value="PLipase_D/transphosphatidylase"/>
</dbReference>
<dbReference type="Proteomes" id="UP000321367">
    <property type="component" value="Unassembled WGS sequence"/>
</dbReference>
<evidence type="ECO:0000256" key="1">
    <source>
        <dbReference type="ARBA" id="ARBA00000798"/>
    </source>
</evidence>
<dbReference type="InterPro" id="IPR025202">
    <property type="entry name" value="PLD-like_dom"/>
</dbReference>
<keyword evidence="5" id="KW-0442">Lipid degradation</keyword>
<dbReference type="SUPFAM" id="SSF56024">
    <property type="entry name" value="Phospholipase D/nuclease"/>
    <property type="match status" value="1"/>
</dbReference>
<dbReference type="EMBL" id="VORY01000001">
    <property type="protein sequence ID" value="TXD95668.1"/>
    <property type="molecule type" value="Genomic_DNA"/>
</dbReference>
<dbReference type="PANTHER" id="PTHR43856">
    <property type="entry name" value="CARDIOLIPIN HYDROLASE"/>
    <property type="match status" value="1"/>
</dbReference>
<evidence type="ECO:0000256" key="5">
    <source>
        <dbReference type="ARBA" id="ARBA00022963"/>
    </source>
</evidence>
<dbReference type="Gene3D" id="3.30.870.10">
    <property type="entry name" value="Endonuclease Chain A"/>
    <property type="match status" value="1"/>
</dbReference>
<dbReference type="RefSeq" id="WP_146928419.1">
    <property type="nucleotide sequence ID" value="NZ_CBCSHZ010000002.1"/>
</dbReference>
<dbReference type="InterPro" id="IPR051406">
    <property type="entry name" value="PLD_domain"/>
</dbReference>
<evidence type="ECO:0000259" key="7">
    <source>
        <dbReference type="PROSITE" id="PS50035"/>
    </source>
</evidence>
<evidence type="ECO:0000313" key="8">
    <source>
        <dbReference type="EMBL" id="TXD95668.1"/>
    </source>
</evidence>
<keyword evidence="9" id="KW-1185">Reference proteome</keyword>
<reference evidence="8 9" key="1">
    <citation type="submission" date="2019-08" db="EMBL/GenBank/DDBJ databases">
        <title>Genome sequence of Gillisia hiemivivida IC154 (type strain).</title>
        <authorList>
            <person name="Bowman J.P."/>
        </authorList>
    </citation>
    <scope>NUCLEOTIDE SEQUENCE [LARGE SCALE GENOMIC DNA]</scope>
    <source>
        <strain evidence="8 9">IC154</strain>
    </source>
</reference>
<comment type="caution">
    <text evidence="8">The sequence shown here is derived from an EMBL/GenBank/DDBJ whole genome shotgun (WGS) entry which is preliminary data.</text>
</comment>
<dbReference type="GO" id="GO:0006793">
    <property type="term" value="P:phosphorus metabolic process"/>
    <property type="evidence" value="ECO:0007669"/>
    <property type="project" value="UniProtKB-ARBA"/>
</dbReference>
<dbReference type="EC" id="3.1.4.4" evidence="3"/>
<evidence type="ECO:0000256" key="4">
    <source>
        <dbReference type="ARBA" id="ARBA00022801"/>
    </source>
</evidence>
<dbReference type="Pfam" id="PF13091">
    <property type="entry name" value="PLDc_2"/>
    <property type="match status" value="1"/>
</dbReference>
<evidence type="ECO:0000256" key="3">
    <source>
        <dbReference type="ARBA" id="ARBA00012027"/>
    </source>
</evidence>
<evidence type="ECO:0000256" key="2">
    <source>
        <dbReference type="ARBA" id="ARBA00008664"/>
    </source>
</evidence>
<keyword evidence="4" id="KW-0378">Hydrolase</keyword>
<dbReference type="GO" id="GO:0004630">
    <property type="term" value="F:phospholipase D activity"/>
    <property type="evidence" value="ECO:0007669"/>
    <property type="project" value="UniProtKB-EC"/>
</dbReference>
<dbReference type="SMART" id="SM00155">
    <property type="entry name" value="PLDc"/>
    <property type="match status" value="1"/>
</dbReference>
<evidence type="ECO:0000313" key="9">
    <source>
        <dbReference type="Proteomes" id="UP000321367"/>
    </source>
</evidence>
<comment type="catalytic activity">
    <reaction evidence="1">
        <text>a 1,2-diacyl-sn-glycero-3-phosphocholine + H2O = a 1,2-diacyl-sn-glycero-3-phosphate + choline + H(+)</text>
        <dbReference type="Rhea" id="RHEA:14445"/>
        <dbReference type="ChEBI" id="CHEBI:15354"/>
        <dbReference type="ChEBI" id="CHEBI:15377"/>
        <dbReference type="ChEBI" id="CHEBI:15378"/>
        <dbReference type="ChEBI" id="CHEBI:57643"/>
        <dbReference type="ChEBI" id="CHEBI:58608"/>
        <dbReference type="EC" id="3.1.4.4"/>
    </reaction>
</comment>
<accession>A0A5C6ZY66</accession>
<comment type="similarity">
    <text evidence="2">Belongs to the phospholipase D family.</text>
</comment>
<proteinExistence type="inferred from homology"/>
<dbReference type="GO" id="GO:0016891">
    <property type="term" value="F:RNA endonuclease activity producing 5'-phosphomonoesters, hydrolytic mechanism"/>
    <property type="evidence" value="ECO:0007669"/>
    <property type="project" value="TreeGrafter"/>
</dbReference>
<dbReference type="PANTHER" id="PTHR43856:SF1">
    <property type="entry name" value="MITOCHONDRIAL CARDIOLIPIN HYDROLASE"/>
    <property type="match status" value="1"/>
</dbReference>
<dbReference type="OrthoDB" id="9762009at2"/>
<sequence>MLAFSENIENVIIDKFDSAKESIIIVVAWFTSPMIINSLIDIKRYKNIEIEILVDDNFTNEKYFFERFSAILYKEGIKVRKQKFKGFNHNKFSIIDNQKIIIGSYNYTKRASKNKETIVILESKEIASYFTRIFKFFTVDNYIDQNIEILFENFEFANRIISTYYPFNKKTLNKIKDKIEIGACYTYPNGIYDEIYYRPGLIFNPKYIHHNELKNQKKYKISMKDIDSNFSQEFSLPVKKETIINFQTNEINNFNLSILNEYSLYHEVDIDYDQYSDDALKNEIAIKLFYKRKFEQTFSKSELEKIINDNIDLIKEDYIWANNFMPFLNDRIILDLYN</sequence>
<name>A0A5C6ZY66_9FLAO</name>
<dbReference type="PROSITE" id="PS50035">
    <property type="entry name" value="PLD"/>
    <property type="match status" value="1"/>
</dbReference>
<protein>
    <recommendedName>
        <fullName evidence="3">phospholipase D</fullName>
        <ecNumber evidence="3">3.1.4.4</ecNumber>
    </recommendedName>
</protein>
<feature type="domain" description="PLD phosphodiesterase" evidence="7">
    <location>
        <begin position="84"/>
        <end position="111"/>
    </location>
</feature>
<organism evidence="8 9">
    <name type="scientific">Gillisia hiemivivida</name>
    <dbReference type="NCBI Taxonomy" id="291190"/>
    <lineage>
        <taxon>Bacteria</taxon>
        <taxon>Pseudomonadati</taxon>
        <taxon>Bacteroidota</taxon>
        <taxon>Flavobacteriia</taxon>
        <taxon>Flavobacteriales</taxon>
        <taxon>Flavobacteriaceae</taxon>
        <taxon>Gillisia</taxon>
    </lineage>
</organism>
<gene>
    <name evidence="8" type="ORF">ES724_01150</name>
</gene>
<keyword evidence="6" id="KW-0443">Lipid metabolism</keyword>